<dbReference type="GO" id="GO:0005829">
    <property type="term" value="C:cytosol"/>
    <property type="evidence" value="ECO:0007669"/>
    <property type="project" value="TreeGrafter"/>
</dbReference>
<dbReference type="AlphaFoldDB" id="A0A2T0ZXE7"/>
<dbReference type="InterPro" id="IPR031100">
    <property type="entry name" value="LOG_fam"/>
</dbReference>
<dbReference type="EC" id="3.2.2.n1" evidence="2"/>
<evidence type="ECO:0000256" key="1">
    <source>
        <dbReference type="ARBA" id="ARBA00006763"/>
    </source>
</evidence>
<dbReference type="GO" id="GO:0009691">
    <property type="term" value="P:cytokinin biosynthetic process"/>
    <property type="evidence" value="ECO:0007669"/>
    <property type="project" value="UniProtKB-UniRule"/>
</dbReference>
<keyword evidence="2" id="KW-0378">Hydrolase</keyword>
<evidence type="ECO:0000256" key="2">
    <source>
        <dbReference type="RuleBase" id="RU363015"/>
    </source>
</evidence>
<dbReference type="Gene3D" id="3.40.50.450">
    <property type="match status" value="1"/>
</dbReference>
<comment type="similarity">
    <text evidence="1 2">Belongs to the LOG family.</text>
</comment>
<comment type="catalytic activity">
    <reaction evidence="2">
        <text>9-ribosyl-trans-zeatin 5'-phosphate + H2O = trans-zeatin + D-ribose 5-phosphate</text>
        <dbReference type="Rhea" id="RHEA:48564"/>
        <dbReference type="ChEBI" id="CHEBI:15377"/>
        <dbReference type="ChEBI" id="CHEBI:16522"/>
        <dbReference type="ChEBI" id="CHEBI:78346"/>
        <dbReference type="ChEBI" id="CHEBI:87947"/>
        <dbReference type="EC" id="3.2.2.n1"/>
    </reaction>
</comment>
<keyword evidence="2" id="KW-0203">Cytokinin biosynthesis</keyword>
<dbReference type="PANTHER" id="PTHR31223">
    <property type="entry name" value="LOG FAMILY PROTEIN YJL055W"/>
    <property type="match status" value="1"/>
</dbReference>
<evidence type="ECO:0000313" key="3">
    <source>
        <dbReference type="EMBL" id="PRZ41032.1"/>
    </source>
</evidence>
<dbReference type="GO" id="GO:0102682">
    <property type="term" value="F:cytokinin riboside 5'-monophosphate phosphoribohydrolase activity"/>
    <property type="evidence" value="ECO:0007669"/>
    <property type="project" value="RHEA"/>
</dbReference>
<dbReference type="SUPFAM" id="SSF102405">
    <property type="entry name" value="MCP/YpsA-like"/>
    <property type="match status" value="1"/>
</dbReference>
<dbReference type="Proteomes" id="UP000237752">
    <property type="component" value="Unassembled WGS sequence"/>
</dbReference>
<name>A0A2T0ZXE7_9ACTN</name>
<dbReference type="RefSeq" id="WP_106349691.1">
    <property type="nucleotide sequence ID" value="NZ_PVUE01000012.1"/>
</dbReference>
<comment type="caution">
    <text evidence="3">The sequence shown here is derived from an EMBL/GenBank/DDBJ whole genome shotgun (WGS) entry which is preliminary data.</text>
</comment>
<reference evidence="3 4" key="1">
    <citation type="submission" date="2018-03" db="EMBL/GenBank/DDBJ databases">
        <title>Genomic Encyclopedia of Archaeal and Bacterial Type Strains, Phase II (KMG-II): from individual species to whole genera.</title>
        <authorList>
            <person name="Goeker M."/>
        </authorList>
    </citation>
    <scope>NUCLEOTIDE SEQUENCE [LARGE SCALE GENOMIC DNA]</scope>
    <source>
        <strain evidence="3 4">DSM 100065</strain>
    </source>
</reference>
<gene>
    <name evidence="3" type="ORF">CLV47_11265</name>
</gene>
<evidence type="ECO:0000313" key="4">
    <source>
        <dbReference type="Proteomes" id="UP000237752"/>
    </source>
</evidence>
<sequence length="185" mass="19941">MTDERFAVCVYCSSSKGIDPAIVDLAAEVGTALARERMIVVSGGGGVSCMGALVRAARAAGGRTEGIITEFLVDLEVADRESDELVVTSSMRERKAEMDRRSDAFVILPGGLGTLEELFEIWTTRGLGEHNRPLYVVDPQGIFDPLFAALQGLCERGLIKPEAFSALQVVRDVPTLIELLRSARA</sequence>
<dbReference type="Pfam" id="PF03641">
    <property type="entry name" value="Lysine_decarbox"/>
    <property type="match status" value="1"/>
</dbReference>
<organism evidence="3 4">
    <name type="scientific">Antricoccus suffuscus</name>
    <dbReference type="NCBI Taxonomy" id="1629062"/>
    <lineage>
        <taxon>Bacteria</taxon>
        <taxon>Bacillati</taxon>
        <taxon>Actinomycetota</taxon>
        <taxon>Actinomycetes</taxon>
        <taxon>Geodermatophilales</taxon>
        <taxon>Antricoccaceae</taxon>
        <taxon>Antricoccus</taxon>
    </lineage>
</organism>
<dbReference type="OrthoDB" id="9801098at2"/>
<dbReference type="PANTHER" id="PTHR31223:SF70">
    <property type="entry name" value="LOG FAMILY PROTEIN YJL055W"/>
    <property type="match status" value="1"/>
</dbReference>
<dbReference type="EMBL" id="PVUE01000012">
    <property type="protein sequence ID" value="PRZ41032.1"/>
    <property type="molecule type" value="Genomic_DNA"/>
</dbReference>
<comment type="catalytic activity">
    <reaction evidence="2">
        <text>N(6)-(dimethylallyl)adenosine 5'-phosphate + H2O = N(6)-dimethylallyladenine + D-ribose 5-phosphate</text>
        <dbReference type="Rhea" id="RHEA:48560"/>
        <dbReference type="ChEBI" id="CHEBI:15377"/>
        <dbReference type="ChEBI" id="CHEBI:17660"/>
        <dbReference type="ChEBI" id="CHEBI:57526"/>
        <dbReference type="ChEBI" id="CHEBI:78346"/>
        <dbReference type="EC" id="3.2.2.n1"/>
    </reaction>
</comment>
<keyword evidence="4" id="KW-1185">Reference proteome</keyword>
<proteinExistence type="inferred from homology"/>
<accession>A0A2T0ZXE7</accession>
<dbReference type="InterPro" id="IPR005269">
    <property type="entry name" value="LOG"/>
</dbReference>
<protein>
    <recommendedName>
        <fullName evidence="2">Cytokinin riboside 5'-monophosphate phosphoribohydrolase</fullName>
        <ecNumber evidence="2">3.2.2.n1</ecNumber>
    </recommendedName>
</protein>
<dbReference type="NCBIfam" id="TIGR00730">
    <property type="entry name" value="Rossman fold protein, TIGR00730 family"/>
    <property type="match status" value="1"/>
</dbReference>